<feature type="transmembrane region" description="Helical" evidence="6">
    <location>
        <begin position="284"/>
        <end position="304"/>
    </location>
</feature>
<feature type="domain" description="Major facilitator superfamily (MFS) profile" evidence="7">
    <location>
        <begin position="11"/>
        <end position="397"/>
    </location>
</feature>
<feature type="transmembrane region" description="Helical" evidence="6">
    <location>
        <begin position="347"/>
        <end position="366"/>
    </location>
</feature>
<sequence>MNKLSSNDKKALFASIFASGLDDLNVMFLSFTLGSIISSLGLTGVEGGWISTITNLGMLTGGLVFGVLADRYNKFKVFKLTILVFSVATGMIFFTKSSEYLYLMRFIAGIGVGGQYGVAISIMGGIVPSDKLGRVSSLNGIMGQLGSIGSALLASLIAPYFGWKGLFLFGLLPILLVAWMHFAIDESNITDRDADNINDERKEKASIKELFANKKLTHQTLALMVMTTVQIAGYFGLMNWLPTMMQQSLGIEANSNIWMLSTILGMCVGMLVFGNILDYFGPRLAFGIFLVCSMLSVYFFTYVYSMATLLVGGAIMGFFVNGMFSGYGAICTRLYPHRIRTIANNTILNVGRAVGGFSSVVIGFILDNAGVAQVLLFVAGLYVISFIAMMSVSSLRKKNYKATEVVQVN</sequence>
<dbReference type="EMBL" id="BAAAXQ010000060">
    <property type="protein sequence ID" value="GAA3021306.1"/>
    <property type="molecule type" value="Genomic_DNA"/>
</dbReference>
<organism evidence="8 9">
    <name type="scientific">Tetragenococcus solitarius</name>
    <dbReference type="NCBI Taxonomy" id="71453"/>
    <lineage>
        <taxon>Bacteria</taxon>
        <taxon>Bacillati</taxon>
        <taxon>Bacillota</taxon>
        <taxon>Bacilli</taxon>
        <taxon>Lactobacillales</taxon>
        <taxon>Enterococcaceae</taxon>
        <taxon>Tetragenococcus</taxon>
    </lineage>
</organism>
<dbReference type="PANTHER" id="PTHR23508:SF10">
    <property type="entry name" value="CARBOXYLIC ACID TRANSPORTER PROTEIN HOMOLOG"/>
    <property type="match status" value="1"/>
</dbReference>
<feature type="transmembrane region" description="Helical" evidence="6">
    <location>
        <begin position="372"/>
        <end position="392"/>
    </location>
</feature>
<comment type="caution">
    <text evidence="8">The sequence shown here is derived from an EMBL/GenBank/DDBJ whole genome shotgun (WGS) entry which is preliminary data.</text>
</comment>
<dbReference type="InterPro" id="IPR036259">
    <property type="entry name" value="MFS_trans_sf"/>
</dbReference>
<proteinExistence type="predicted"/>
<keyword evidence="5 6" id="KW-0472">Membrane</keyword>
<evidence type="ECO:0000256" key="6">
    <source>
        <dbReference type="SAM" id="Phobius"/>
    </source>
</evidence>
<dbReference type="Pfam" id="PF07690">
    <property type="entry name" value="MFS_1"/>
    <property type="match status" value="1"/>
</dbReference>
<protein>
    <submittedName>
        <fullName evidence="8">MFS transporter</fullName>
    </submittedName>
</protein>
<evidence type="ECO:0000256" key="5">
    <source>
        <dbReference type="ARBA" id="ARBA00023136"/>
    </source>
</evidence>
<feature type="transmembrane region" description="Helical" evidence="6">
    <location>
        <begin position="138"/>
        <end position="160"/>
    </location>
</feature>
<feature type="transmembrane region" description="Helical" evidence="6">
    <location>
        <begin position="166"/>
        <end position="184"/>
    </location>
</feature>
<keyword evidence="4 6" id="KW-1133">Transmembrane helix</keyword>
<feature type="transmembrane region" description="Helical" evidence="6">
    <location>
        <begin position="220"/>
        <end position="237"/>
    </location>
</feature>
<keyword evidence="3 6" id="KW-0812">Transmembrane</keyword>
<feature type="transmembrane region" description="Helical" evidence="6">
    <location>
        <begin position="12"/>
        <end position="37"/>
    </location>
</feature>
<dbReference type="Proteomes" id="UP001501577">
    <property type="component" value="Unassembled WGS sequence"/>
</dbReference>
<dbReference type="RefSeq" id="WP_068710469.1">
    <property type="nucleotide sequence ID" value="NZ_BAAAXQ010000060.1"/>
</dbReference>
<comment type="subcellular location">
    <subcellularLocation>
        <location evidence="1">Cell membrane</location>
        <topology evidence="1">Multi-pass membrane protein</topology>
    </subcellularLocation>
</comment>
<evidence type="ECO:0000259" key="7">
    <source>
        <dbReference type="PROSITE" id="PS50850"/>
    </source>
</evidence>
<evidence type="ECO:0000256" key="3">
    <source>
        <dbReference type="ARBA" id="ARBA00022692"/>
    </source>
</evidence>
<dbReference type="SUPFAM" id="SSF103473">
    <property type="entry name" value="MFS general substrate transporter"/>
    <property type="match status" value="1"/>
</dbReference>
<feature type="transmembrane region" description="Helical" evidence="6">
    <location>
        <begin position="77"/>
        <end position="94"/>
    </location>
</feature>
<feature type="transmembrane region" description="Helical" evidence="6">
    <location>
        <begin position="257"/>
        <end position="277"/>
    </location>
</feature>
<accession>A0ABN3YAC3</accession>
<evidence type="ECO:0000256" key="4">
    <source>
        <dbReference type="ARBA" id="ARBA00022989"/>
    </source>
</evidence>
<feature type="transmembrane region" description="Helical" evidence="6">
    <location>
        <begin position="310"/>
        <end position="335"/>
    </location>
</feature>
<dbReference type="PANTHER" id="PTHR23508">
    <property type="entry name" value="CARBOXYLIC ACID TRANSPORTER PROTEIN HOMOLOG"/>
    <property type="match status" value="1"/>
</dbReference>
<keyword evidence="2" id="KW-0813">Transport</keyword>
<name>A0ABN3YAC3_9ENTE</name>
<dbReference type="Gene3D" id="1.20.1250.20">
    <property type="entry name" value="MFS general substrate transporter like domains"/>
    <property type="match status" value="1"/>
</dbReference>
<gene>
    <name evidence="8" type="ORF">GCM10019998_17100</name>
</gene>
<feature type="transmembrane region" description="Helical" evidence="6">
    <location>
        <begin position="49"/>
        <end position="70"/>
    </location>
</feature>
<dbReference type="InterPro" id="IPR020846">
    <property type="entry name" value="MFS_dom"/>
</dbReference>
<keyword evidence="9" id="KW-1185">Reference proteome</keyword>
<reference evidence="8 9" key="1">
    <citation type="journal article" date="2019" name="Int. J. Syst. Evol. Microbiol.">
        <title>The Global Catalogue of Microorganisms (GCM) 10K type strain sequencing project: providing services to taxonomists for standard genome sequencing and annotation.</title>
        <authorList>
            <consortium name="The Broad Institute Genomics Platform"/>
            <consortium name="The Broad Institute Genome Sequencing Center for Infectious Disease"/>
            <person name="Wu L."/>
            <person name="Ma J."/>
        </authorList>
    </citation>
    <scope>NUCLEOTIDE SEQUENCE [LARGE SCALE GENOMIC DNA]</scope>
    <source>
        <strain evidence="8 9">JCM 8736</strain>
    </source>
</reference>
<dbReference type="InterPro" id="IPR011701">
    <property type="entry name" value="MFS"/>
</dbReference>
<feature type="transmembrane region" description="Helical" evidence="6">
    <location>
        <begin position="100"/>
        <end position="126"/>
    </location>
</feature>
<evidence type="ECO:0000313" key="9">
    <source>
        <dbReference type="Proteomes" id="UP001501577"/>
    </source>
</evidence>
<evidence type="ECO:0000313" key="8">
    <source>
        <dbReference type="EMBL" id="GAA3021306.1"/>
    </source>
</evidence>
<dbReference type="PROSITE" id="PS50850">
    <property type="entry name" value="MFS"/>
    <property type="match status" value="1"/>
</dbReference>
<evidence type="ECO:0000256" key="2">
    <source>
        <dbReference type="ARBA" id="ARBA00022448"/>
    </source>
</evidence>
<evidence type="ECO:0000256" key="1">
    <source>
        <dbReference type="ARBA" id="ARBA00004651"/>
    </source>
</evidence>